<dbReference type="PATRIC" id="fig|69370.6.peg.2027"/>
<accession>A0A0M2HE09</accession>
<dbReference type="AlphaFoldDB" id="A0A0M2HE09"/>
<comment type="caution">
    <text evidence="2">The sequence shown here is derived from an EMBL/GenBank/DDBJ whole genome shotgun (WGS) entry which is preliminary data.</text>
</comment>
<reference evidence="2 3" key="1">
    <citation type="submission" date="2015-02" db="EMBL/GenBank/DDBJ databases">
        <title>Draft genome sequences of ten Microbacterium spp. with emphasis on heavy metal contaminated environments.</title>
        <authorList>
            <person name="Corretto E."/>
        </authorList>
    </citation>
    <scope>NUCLEOTIDE SEQUENCE [LARGE SCALE GENOMIC DNA]</scope>
    <source>
        <strain evidence="2 3">DSM 8608</strain>
    </source>
</reference>
<feature type="transmembrane region" description="Helical" evidence="1">
    <location>
        <begin position="34"/>
        <end position="53"/>
    </location>
</feature>
<protein>
    <submittedName>
        <fullName evidence="2">Uncharacterized protein</fullName>
    </submittedName>
</protein>
<name>A0A0M2HE09_MICTR</name>
<dbReference type="RefSeq" id="WP_157005503.1">
    <property type="nucleotide sequence ID" value="NZ_JAVDVT010000008.1"/>
</dbReference>
<keyword evidence="1" id="KW-0472">Membrane</keyword>
<sequence length="55" mass="5685">MKLIKRIVVVLVIAFAAFYLITRPQDAANAVQGAVGAVWGAGVAVVDFLTALAQG</sequence>
<proteinExistence type="predicted"/>
<dbReference type="Proteomes" id="UP000034098">
    <property type="component" value="Unassembled WGS sequence"/>
</dbReference>
<keyword evidence="3" id="KW-1185">Reference proteome</keyword>
<evidence type="ECO:0000256" key="1">
    <source>
        <dbReference type="SAM" id="Phobius"/>
    </source>
</evidence>
<keyword evidence="1" id="KW-1133">Transmembrane helix</keyword>
<evidence type="ECO:0000313" key="2">
    <source>
        <dbReference type="EMBL" id="KJL42438.1"/>
    </source>
</evidence>
<keyword evidence="1" id="KW-0812">Transmembrane</keyword>
<organism evidence="2 3">
    <name type="scientific">Microbacterium trichothecenolyticum</name>
    <name type="common">Aureobacterium trichothecenolyticum</name>
    <dbReference type="NCBI Taxonomy" id="69370"/>
    <lineage>
        <taxon>Bacteria</taxon>
        <taxon>Bacillati</taxon>
        <taxon>Actinomycetota</taxon>
        <taxon>Actinomycetes</taxon>
        <taxon>Micrococcales</taxon>
        <taxon>Microbacteriaceae</taxon>
        <taxon>Microbacterium</taxon>
    </lineage>
</organism>
<evidence type="ECO:0000313" key="3">
    <source>
        <dbReference type="Proteomes" id="UP000034098"/>
    </source>
</evidence>
<dbReference type="EMBL" id="JYJA01000034">
    <property type="protein sequence ID" value="KJL42438.1"/>
    <property type="molecule type" value="Genomic_DNA"/>
</dbReference>
<gene>
    <name evidence="2" type="ORF">RS82_01994</name>
</gene>